<evidence type="ECO:0000256" key="1">
    <source>
        <dbReference type="ARBA" id="ARBA00023015"/>
    </source>
</evidence>
<evidence type="ECO:0000256" key="4">
    <source>
        <dbReference type="SAM" id="MobiDB-lite"/>
    </source>
</evidence>
<evidence type="ECO:0000313" key="7">
    <source>
        <dbReference type="Proteomes" id="UP000007013"/>
    </source>
</evidence>
<dbReference type="PROSITE" id="PS01124">
    <property type="entry name" value="HTH_ARAC_FAMILY_2"/>
    <property type="match status" value="1"/>
</dbReference>
<evidence type="ECO:0000256" key="2">
    <source>
        <dbReference type="ARBA" id="ARBA00023125"/>
    </source>
</evidence>
<dbReference type="Proteomes" id="UP000007013">
    <property type="component" value="Chromosome"/>
</dbReference>
<dbReference type="eggNOG" id="COG2207">
    <property type="taxonomic scope" value="Bacteria"/>
</dbReference>
<gene>
    <name evidence="6" type="ordered locus">Oter_4426</name>
</gene>
<keyword evidence="1" id="KW-0805">Transcription regulation</keyword>
<dbReference type="PROSITE" id="PS00041">
    <property type="entry name" value="HTH_ARAC_FAMILY_1"/>
    <property type="match status" value="1"/>
</dbReference>
<reference evidence="6 7" key="1">
    <citation type="journal article" date="2011" name="J. Bacteriol.">
        <title>Genome sequence of the verrucomicrobium Opitutus terrae PB90-1, an abundant inhabitant of rice paddy soil ecosystems.</title>
        <authorList>
            <person name="van Passel M.W."/>
            <person name="Kant R."/>
            <person name="Palva A."/>
            <person name="Copeland A."/>
            <person name="Lucas S."/>
            <person name="Lapidus A."/>
            <person name="Glavina del Rio T."/>
            <person name="Pitluck S."/>
            <person name="Goltsman E."/>
            <person name="Clum A."/>
            <person name="Sun H."/>
            <person name="Schmutz J."/>
            <person name="Larimer F.W."/>
            <person name="Land M.L."/>
            <person name="Hauser L."/>
            <person name="Kyrpides N."/>
            <person name="Mikhailova N."/>
            <person name="Richardson P.P."/>
            <person name="Janssen P.H."/>
            <person name="de Vos W.M."/>
            <person name="Smidt H."/>
        </authorList>
    </citation>
    <scope>NUCLEOTIDE SEQUENCE [LARGE SCALE GENOMIC DNA]</scope>
    <source>
        <strain evidence="7">DSM 11246 / JCM 15787 / PB90-1</strain>
    </source>
</reference>
<proteinExistence type="predicted"/>
<feature type="region of interest" description="Disordered" evidence="4">
    <location>
        <begin position="32"/>
        <end position="58"/>
    </location>
</feature>
<dbReference type="InterPro" id="IPR018062">
    <property type="entry name" value="HTH_AraC-typ_CS"/>
</dbReference>
<dbReference type="PANTHER" id="PTHR46796">
    <property type="entry name" value="HTH-TYPE TRANSCRIPTIONAL ACTIVATOR RHAS-RELATED"/>
    <property type="match status" value="1"/>
</dbReference>
<dbReference type="HOGENOM" id="CLU_036605_0_0_0"/>
<name>B1ZPX6_OPITP</name>
<dbReference type="STRING" id="452637.Oter_4426"/>
<dbReference type="InterPro" id="IPR009057">
    <property type="entry name" value="Homeodomain-like_sf"/>
</dbReference>
<accession>B1ZPX6</accession>
<dbReference type="EMBL" id="CP001032">
    <property type="protein sequence ID" value="ACB77697.1"/>
    <property type="molecule type" value="Genomic_DNA"/>
</dbReference>
<dbReference type="OrthoDB" id="9791615at2"/>
<dbReference type="KEGG" id="ote:Oter_4426"/>
<dbReference type="GO" id="GO:0003700">
    <property type="term" value="F:DNA-binding transcription factor activity"/>
    <property type="evidence" value="ECO:0007669"/>
    <property type="project" value="InterPro"/>
</dbReference>
<keyword evidence="2" id="KW-0238">DNA-binding</keyword>
<evidence type="ECO:0000313" key="6">
    <source>
        <dbReference type="EMBL" id="ACB77697.1"/>
    </source>
</evidence>
<keyword evidence="3" id="KW-0804">Transcription</keyword>
<dbReference type="SMART" id="SM00342">
    <property type="entry name" value="HTH_ARAC"/>
    <property type="match status" value="1"/>
</dbReference>
<dbReference type="Pfam" id="PF12833">
    <property type="entry name" value="HTH_18"/>
    <property type="match status" value="1"/>
</dbReference>
<dbReference type="InterPro" id="IPR018060">
    <property type="entry name" value="HTH_AraC"/>
</dbReference>
<protein>
    <submittedName>
        <fullName evidence="6">Transcriptional regulator, AraC family</fullName>
    </submittedName>
</protein>
<dbReference type="GO" id="GO:0043565">
    <property type="term" value="F:sequence-specific DNA binding"/>
    <property type="evidence" value="ECO:0007669"/>
    <property type="project" value="InterPro"/>
</dbReference>
<sequence>MAGSRLFQDYQRAFAAASGVLPILRDVQPGNLAARPIGRPNPPRTRTAHDDGSRATQTREWTGGFCETAVPVRAGNRVLALLCIGPVRVSAACIGDGARVARLTAAVHDSAVTERADDDRGRASCLARADYAAFVQLLEIFAGQLGDWHLRHAPGEMPRGPIALLRAKEWIAAHHHEPITLAGAATVAQMSTWTFSRSFHRAFGVMFRDFLSGVRIDHARKMLAHPDVTIADTLHAVGFASRAQFNRSFRKFAGTPPGKFRAALANRAPATGPGETFSFLAAPSLHAAAG</sequence>
<dbReference type="AlphaFoldDB" id="B1ZPX6"/>
<evidence type="ECO:0000259" key="5">
    <source>
        <dbReference type="PROSITE" id="PS01124"/>
    </source>
</evidence>
<keyword evidence="7" id="KW-1185">Reference proteome</keyword>
<dbReference type="Gene3D" id="1.10.10.60">
    <property type="entry name" value="Homeodomain-like"/>
    <property type="match status" value="1"/>
</dbReference>
<organism evidence="6 7">
    <name type="scientific">Opitutus terrae (strain DSM 11246 / JCM 15787 / PB90-1)</name>
    <dbReference type="NCBI Taxonomy" id="452637"/>
    <lineage>
        <taxon>Bacteria</taxon>
        <taxon>Pseudomonadati</taxon>
        <taxon>Verrucomicrobiota</taxon>
        <taxon>Opitutia</taxon>
        <taxon>Opitutales</taxon>
        <taxon>Opitutaceae</taxon>
        <taxon>Opitutus</taxon>
    </lineage>
</organism>
<evidence type="ECO:0000256" key="3">
    <source>
        <dbReference type="ARBA" id="ARBA00023163"/>
    </source>
</evidence>
<dbReference type="InterPro" id="IPR050204">
    <property type="entry name" value="AraC_XylS_family_regulators"/>
</dbReference>
<feature type="domain" description="HTH araC/xylS-type" evidence="5">
    <location>
        <begin position="165"/>
        <end position="263"/>
    </location>
</feature>
<dbReference type="SUPFAM" id="SSF46689">
    <property type="entry name" value="Homeodomain-like"/>
    <property type="match status" value="2"/>
</dbReference>